<proteinExistence type="predicted"/>
<evidence type="ECO:0000256" key="1">
    <source>
        <dbReference type="SAM" id="Coils"/>
    </source>
</evidence>
<dbReference type="Proteomes" id="UP001269968">
    <property type="component" value="Unassembled WGS sequence"/>
</dbReference>
<accession>A0AAW9HBM2</accession>
<dbReference type="RefSeq" id="WP_320714449.1">
    <property type="nucleotide sequence ID" value="NZ_JAXHOZ010000048.1"/>
</dbReference>
<dbReference type="AlphaFoldDB" id="A0AAW9HBM2"/>
<evidence type="ECO:0008006" key="4">
    <source>
        <dbReference type="Google" id="ProtNLM"/>
    </source>
</evidence>
<gene>
    <name evidence="2" type="ORF">SOV92_12575</name>
</gene>
<reference evidence="2" key="1">
    <citation type="submission" date="2023-11" db="EMBL/GenBank/DDBJ databases">
        <title>Comparative genomics revealed phylogeny of phytopathogenic Pectobacterium aroidearum based on whole-genome sequencing and function of putative horizontal acquire islands in P. aroidearum PccS1.</title>
        <authorList>
            <person name="Fan J."/>
            <person name="Yang L."/>
        </authorList>
    </citation>
    <scope>NUCLEOTIDE SEQUENCE</scope>
    <source>
        <strain evidence="2">NJAU140</strain>
    </source>
</reference>
<comment type="caution">
    <text evidence="2">The sequence shown here is derived from an EMBL/GenBank/DDBJ whole genome shotgun (WGS) entry which is preliminary data.</text>
</comment>
<organism evidence="2 3">
    <name type="scientific">Pectobacterium brasiliense</name>
    <dbReference type="NCBI Taxonomy" id="180957"/>
    <lineage>
        <taxon>Bacteria</taxon>
        <taxon>Pseudomonadati</taxon>
        <taxon>Pseudomonadota</taxon>
        <taxon>Gammaproteobacteria</taxon>
        <taxon>Enterobacterales</taxon>
        <taxon>Pectobacteriaceae</taxon>
        <taxon>Pectobacterium</taxon>
    </lineage>
</organism>
<name>A0AAW9HBM2_9GAMM</name>
<evidence type="ECO:0000313" key="2">
    <source>
        <dbReference type="EMBL" id="MDY4378657.1"/>
    </source>
</evidence>
<dbReference type="EMBL" id="JAXHOZ010000048">
    <property type="protein sequence ID" value="MDY4378657.1"/>
    <property type="molecule type" value="Genomic_DNA"/>
</dbReference>
<sequence>MLNLLKALPWKTLLWVAAVLLALWLIYQNGYESGFARAESAGHTALEKQKSASDTTLARFQADIAQQQQQRAEQANAALQAWQQRYQQLVTSANTAEQRYLTTTASLRQQNENLKRRIDDVTQRWIDERGQSRPIECVFTAGFVQQYNAAYGLSVNGETGFTTAASRAGNTATTATALDARLRDSGVTQRDILVHSADAGERYQQLAAQVNGLLDYLAALQNRKE</sequence>
<keyword evidence="1" id="KW-0175">Coiled coil</keyword>
<evidence type="ECO:0000313" key="3">
    <source>
        <dbReference type="Proteomes" id="UP001269968"/>
    </source>
</evidence>
<protein>
    <recommendedName>
        <fullName evidence="4">Lipoprotein</fullName>
    </recommendedName>
</protein>
<feature type="coiled-coil region" evidence="1">
    <location>
        <begin position="57"/>
        <end position="124"/>
    </location>
</feature>